<feature type="transmembrane region" description="Helical" evidence="1">
    <location>
        <begin position="44"/>
        <end position="63"/>
    </location>
</feature>
<dbReference type="EMBL" id="JABANP010000013">
    <property type="protein sequence ID" value="KAF4696156.1"/>
    <property type="molecule type" value="Genomic_DNA"/>
</dbReference>
<dbReference type="OrthoDB" id="10336950at2759"/>
<keyword evidence="1" id="KW-0812">Transmembrane</keyword>
<organism evidence="2 3">
    <name type="scientific">Perkinsus olseni</name>
    <name type="common">Perkinsus atlanticus</name>
    <dbReference type="NCBI Taxonomy" id="32597"/>
    <lineage>
        <taxon>Eukaryota</taxon>
        <taxon>Sar</taxon>
        <taxon>Alveolata</taxon>
        <taxon>Perkinsozoa</taxon>
        <taxon>Perkinsea</taxon>
        <taxon>Perkinsida</taxon>
        <taxon>Perkinsidae</taxon>
        <taxon>Perkinsus</taxon>
    </lineage>
</organism>
<dbReference type="Proteomes" id="UP000541610">
    <property type="component" value="Unassembled WGS sequence"/>
</dbReference>
<keyword evidence="1" id="KW-1133">Transmembrane helix</keyword>
<evidence type="ECO:0000256" key="1">
    <source>
        <dbReference type="SAM" id="Phobius"/>
    </source>
</evidence>
<name>A0A7J6PK86_PEROL</name>
<gene>
    <name evidence="2" type="ORF">FOZ60_001835</name>
</gene>
<comment type="caution">
    <text evidence="2">The sequence shown here is derived from an EMBL/GenBank/DDBJ whole genome shotgun (WGS) entry which is preliminary data.</text>
</comment>
<proteinExistence type="predicted"/>
<sequence length="168" mass="18235">MRQKGDNCGLKRPSPATSAAHYLPLGCNQRQLYCTHLNCSCLPLMLPSAIVVVVVAVSCLAVVGGEQEVRGFYASDHTGPIESFDFNPDRKTVILSLGPDTDETMEAPYTQDKDLVTISLTNKHLGTLKELASHKVDDDTFTRLSVVSNVNSIIITYKDGDVTLYSGS</sequence>
<reference evidence="2 3" key="1">
    <citation type="submission" date="2020-04" db="EMBL/GenBank/DDBJ databases">
        <title>Perkinsus olseni comparative genomics.</title>
        <authorList>
            <person name="Bogema D.R."/>
        </authorList>
    </citation>
    <scope>NUCLEOTIDE SEQUENCE [LARGE SCALE GENOMIC DNA]</scope>
    <source>
        <strain evidence="2">00978-12</strain>
    </source>
</reference>
<evidence type="ECO:0000313" key="2">
    <source>
        <dbReference type="EMBL" id="KAF4696156.1"/>
    </source>
</evidence>
<protein>
    <submittedName>
        <fullName evidence="2">Uncharacterized protein</fullName>
    </submittedName>
</protein>
<keyword evidence="1" id="KW-0472">Membrane</keyword>
<accession>A0A7J6PK86</accession>
<dbReference type="AlphaFoldDB" id="A0A7J6PK86"/>
<evidence type="ECO:0000313" key="3">
    <source>
        <dbReference type="Proteomes" id="UP000541610"/>
    </source>
</evidence>